<dbReference type="InterPro" id="IPR002495">
    <property type="entry name" value="Glyco_trans_8"/>
</dbReference>
<gene>
    <name evidence="1" type="ORF">PMPD1_2779</name>
</gene>
<proteinExistence type="predicted"/>
<protein>
    <submittedName>
        <fullName evidence="1">Glycosyltransferase family 8 protein</fullName>
    </submittedName>
</protein>
<dbReference type="Gene3D" id="3.90.550.10">
    <property type="entry name" value="Spore Coat Polysaccharide Biosynthesis Protein SpsA, Chain A"/>
    <property type="match status" value="1"/>
</dbReference>
<dbReference type="SUPFAM" id="SSF53448">
    <property type="entry name" value="Nucleotide-diphospho-sugar transferases"/>
    <property type="match status" value="1"/>
</dbReference>
<dbReference type="EMBL" id="CP054212">
    <property type="protein sequence ID" value="QKJ87716.1"/>
    <property type="molecule type" value="Genomic_DNA"/>
</dbReference>
<evidence type="ECO:0000313" key="2">
    <source>
        <dbReference type="Proteomes" id="UP000505325"/>
    </source>
</evidence>
<keyword evidence="1" id="KW-0808">Transferase</keyword>
<dbReference type="InterPro" id="IPR029044">
    <property type="entry name" value="Nucleotide-diphossugar_trans"/>
</dbReference>
<dbReference type="KEGG" id="pmak:PMPD1_2779"/>
<dbReference type="GO" id="GO:0016757">
    <property type="term" value="F:glycosyltransferase activity"/>
    <property type="evidence" value="ECO:0007669"/>
    <property type="project" value="InterPro"/>
</dbReference>
<dbReference type="CDD" id="cd02537">
    <property type="entry name" value="GT8_Glycogenin"/>
    <property type="match status" value="1"/>
</dbReference>
<evidence type="ECO:0000313" key="1">
    <source>
        <dbReference type="EMBL" id="QKJ87716.1"/>
    </source>
</evidence>
<dbReference type="Pfam" id="PF01501">
    <property type="entry name" value="Glyco_transf_8"/>
    <property type="match status" value="1"/>
</dbReference>
<keyword evidence="2" id="KW-1185">Reference proteome</keyword>
<accession>A0A6M8UAA7</accession>
<dbReference type="InterPro" id="IPR050587">
    <property type="entry name" value="GNT1/Glycosyltrans_8"/>
</dbReference>
<dbReference type="PANTHER" id="PTHR11183">
    <property type="entry name" value="GLYCOGENIN SUBFAMILY MEMBER"/>
    <property type="match status" value="1"/>
</dbReference>
<name>A0A6M8UAA7_9GAMM</name>
<dbReference type="AlphaFoldDB" id="A0A6M8UAA7"/>
<sequence>MKAWVTLLTKANYLPGVETLHASLQASGTRWPLVVMVTEEIAPAECQRLREQGCLIRAVMPLNPGNQSAEHYVAERFTDVWTKLRSWELTEFERVVFLDADMLVMQNMDELLEMPLPEQGIAACHACRCNPNHIANYPRSWTPENCAYSWQERNQPTPDRLDNYLNSGLLVLTPDEQVFQQLEAAIAAITDLSAYPFPEQDLLNEFFAKRWTPLPWIYNALKTLAFQHPKLWRLEEAKNIHYILDKPWTRDWRQPENERDNYYALDSLWRERAPASALADASGSGSD</sequence>
<dbReference type="Proteomes" id="UP000505325">
    <property type="component" value="Chromosome"/>
</dbReference>
<reference evidence="1 2" key="1">
    <citation type="submission" date="2020-06" db="EMBL/GenBank/DDBJ databases">
        <title>Genome sequence of Paramixta manurensis strain PD-1.</title>
        <authorList>
            <person name="Lee C.W."/>
            <person name="Kim J."/>
        </authorList>
    </citation>
    <scope>NUCLEOTIDE SEQUENCE [LARGE SCALE GENOMIC DNA]</scope>
    <source>
        <strain evidence="1 2">PD-1</strain>
    </source>
</reference>
<organism evidence="1 2">
    <name type="scientific">Paramixta manurensis</name>
    <dbReference type="NCBI Taxonomy" id="2740817"/>
    <lineage>
        <taxon>Bacteria</taxon>
        <taxon>Pseudomonadati</taxon>
        <taxon>Pseudomonadota</taxon>
        <taxon>Gammaproteobacteria</taxon>
        <taxon>Enterobacterales</taxon>
        <taxon>Erwiniaceae</taxon>
        <taxon>Paramixta</taxon>
    </lineage>
</organism>
<dbReference type="RefSeq" id="WP_173634641.1">
    <property type="nucleotide sequence ID" value="NZ_CP054212.1"/>
</dbReference>